<dbReference type="Proteomes" id="UP000053647">
    <property type="component" value="Unassembled WGS sequence"/>
</dbReference>
<proteinExistence type="predicted"/>
<protein>
    <submittedName>
        <fullName evidence="1">Uncharacterized protein</fullName>
    </submittedName>
</protein>
<gene>
    <name evidence="1" type="ORF">PAXINDRAFT_35052</name>
</gene>
<dbReference type="EMBL" id="KN819435">
    <property type="protein sequence ID" value="KIJ09774.1"/>
    <property type="molecule type" value="Genomic_DNA"/>
</dbReference>
<dbReference type="AlphaFoldDB" id="A0A0C9SQP7"/>
<feature type="non-terminal residue" evidence="1">
    <location>
        <position position="110"/>
    </location>
</feature>
<evidence type="ECO:0000313" key="2">
    <source>
        <dbReference type="Proteomes" id="UP000053647"/>
    </source>
</evidence>
<organism evidence="1 2">
    <name type="scientific">Paxillus involutus ATCC 200175</name>
    <dbReference type="NCBI Taxonomy" id="664439"/>
    <lineage>
        <taxon>Eukaryota</taxon>
        <taxon>Fungi</taxon>
        <taxon>Dikarya</taxon>
        <taxon>Basidiomycota</taxon>
        <taxon>Agaricomycotina</taxon>
        <taxon>Agaricomycetes</taxon>
        <taxon>Agaricomycetidae</taxon>
        <taxon>Boletales</taxon>
        <taxon>Paxilineae</taxon>
        <taxon>Paxillaceae</taxon>
        <taxon>Paxillus</taxon>
    </lineage>
</organism>
<accession>A0A0C9SQP7</accession>
<feature type="non-terminal residue" evidence="1">
    <location>
        <position position="1"/>
    </location>
</feature>
<sequence length="110" mass="11985">DQKPVRAIALLRTLTHSQRQLEATEDVLIQLNKLSVEDAADAIYELRGPKHFIRGTGNSLNLTTQLSTLDDQREFSLRGLVDSGCTGSSIDAGFVQAKGLNTCPLPRPIP</sequence>
<dbReference type="OrthoDB" id="3257486at2759"/>
<name>A0A0C9SQP7_PAXIN</name>
<reference evidence="2" key="2">
    <citation type="submission" date="2015-01" db="EMBL/GenBank/DDBJ databases">
        <title>Evolutionary Origins and Diversification of the Mycorrhizal Mutualists.</title>
        <authorList>
            <consortium name="DOE Joint Genome Institute"/>
            <consortium name="Mycorrhizal Genomics Consortium"/>
            <person name="Kohler A."/>
            <person name="Kuo A."/>
            <person name="Nagy L.G."/>
            <person name="Floudas D."/>
            <person name="Copeland A."/>
            <person name="Barry K.W."/>
            <person name="Cichocki N."/>
            <person name="Veneault-Fourrey C."/>
            <person name="LaButti K."/>
            <person name="Lindquist E.A."/>
            <person name="Lipzen A."/>
            <person name="Lundell T."/>
            <person name="Morin E."/>
            <person name="Murat C."/>
            <person name="Riley R."/>
            <person name="Ohm R."/>
            <person name="Sun H."/>
            <person name="Tunlid A."/>
            <person name="Henrissat B."/>
            <person name="Grigoriev I.V."/>
            <person name="Hibbett D.S."/>
            <person name="Martin F."/>
        </authorList>
    </citation>
    <scope>NUCLEOTIDE SEQUENCE [LARGE SCALE GENOMIC DNA]</scope>
    <source>
        <strain evidence="2">ATCC 200175</strain>
    </source>
</reference>
<dbReference type="HOGENOM" id="CLU_133980_0_0_1"/>
<reference evidence="1 2" key="1">
    <citation type="submission" date="2014-06" db="EMBL/GenBank/DDBJ databases">
        <authorList>
            <consortium name="DOE Joint Genome Institute"/>
            <person name="Kuo A."/>
            <person name="Kohler A."/>
            <person name="Nagy L.G."/>
            <person name="Floudas D."/>
            <person name="Copeland A."/>
            <person name="Barry K.W."/>
            <person name="Cichocki N."/>
            <person name="Veneault-Fourrey C."/>
            <person name="LaButti K."/>
            <person name="Lindquist E.A."/>
            <person name="Lipzen A."/>
            <person name="Lundell T."/>
            <person name="Morin E."/>
            <person name="Murat C."/>
            <person name="Sun H."/>
            <person name="Tunlid A."/>
            <person name="Henrissat B."/>
            <person name="Grigoriev I.V."/>
            <person name="Hibbett D.S."/>
            <person name="Martin F."/>
            <person name="Nordberg H.P."/>
            <person name="Cantor M.N."/>
            <person name="Hua S.X."/>
        </authorList>
    </citation>
    <scope>NUCLEOTIDE SEQUENCE [LARGE SCALE GENOMIC DNA]</scope>
    <source>
        <strain evidence="1 2">ATCC 200175</strain>
    </source>
</reference>
<keyword evidence="2" id="KW-1185">Reference proteome</keyword>
<evidence type="ECO:0000313" key="1">
    <source>
        <dbReference type="EMBL" id="KIJ09774.1"/>
    </source>
</evidence>